<dbReference type="GO" id="GO:0005886">
    <property type="term" value="C:plasma membrane"/>
    <property type="evidence" value="ECO:0007669"/>
    <property type="project" value="UniProtKB-SubCell"/>
</dbReference>
<evidence type="ECO:0000256" key="7">
    <source>
        <dbReference type="SAM" id="Coils"/>
    </source>
</evidence>
<evidence type="ECO:0000256" key="2">
    <source>
        <dbReference type="ARBA" id="ARBA00022475"/>
    </source>
</evidence>
<dbReference type="CDD" id="cd06225">
    <property type="entry name" value="HAMP"/>
    <property type="match status" value="1"/>
</dbReference>
<evidence type="ECO:0000256" key="8">
    <source>
        <dbReference type="SAM" id="Phobius"/>
    </source>
</evidence>
<keyword evidence="2" id="KW-1003">Cell membrane</keyword>
<dbReference type="PANTHER" id="PTHR32089:SF112">
    <property type="entry name" value="LYSOZYME-LIKE PROTEIN-RELATED"/>
    <property type="match status" value="1"/>
</dbReference>
<feature type="transmembrane region" description="Helical" evidence="8">
    <location>
        <begin position="183"/>
        <end position="201"/>
    </location>
</feature>
<evidence type="ECO:0000313" key="12">
    <source>
        <dbReference type="Proteomes" id="UP000600247"/>
    </source>
</evidence>
<name>A0A917HAK2_9BACL</name>
<dbReference type="PROSITE" id="PS50885">
    <property type="entry name" value="HAMP"/>
    <property type="match status" value="1"/>
</dbReference>
<dbReference type="GO" id="GO:0007165">
    <property type="term" value="P:signal transduction"/>
    <property type="evidence" value="ECO:0007669"/>
    <property type="project" value="UniProtKB-KW"/>
</dbReference>
<reference evidence="11 12" key="1">
    <citation type="journal article" date="2014" name="Int. J. Syst. Evol. Microbiol.">
        <title>Complete genome sequence of Corynebacterium casei LMG S-19264T (=DSM 44701T), isolated from a smear-ripened cheese.</title>
        <authorList>
            <consortium name="US DOE Joint Genome Institute (JGI-PGF)"/>
            <person name="Walter F."/>
            <person name="Albersmeier A."/>
            <person name="Kalinowski J."/>
            <person name="Ruckert C."/>
        </authorList>
    </citation>
    <scope>NUCLEOTIDE SEQUENCE [LARGE SCALE GENOMIC DNA]</scope>
    <source>
        <strain evidence="11 12">CGMCC 1.15286</strain>
    </source>
</reference>
<evidence type="ECO:0000256" key="3">
    <source>
        <dbReference type="ARBA" id="ARBA00023136"/>
    </source>
</evidence>
<dbReference type="Gene3D" id="1.10.287.950">
    <property type="entry name" value="Methyl-accepting chemotaxis protein"/>
    <property type="match status" value="2"/>
</dbReference>
<evidence type="ECO:0000256" key="5">
    <source>
        <dbReference type="ARBA" id="ARBA00029447"/>
    </source>
</evidence>
<comment type="subcellular location">
    <subcellularLocation>
        <location evidence="1">Cell membrane</location>
    </subcellularLocation>
</comment>
<dbReference type="InterPro" id="IPR024478">
    <property type="entry name" value="HlyB_4HB_MCP"/>
</dbReference>
<sequence length="561" mass="59779">MNFTIRKKLMAGFLGVIILLGMISSMSFFQIQQINSSYSDLIERRSVILINAKDTQNYASRAISGLRGALLEEEGQIETLAAMIADLEKVVQLTSGLAVRAETKEMLSQLEALNAQFRIESDKVLALIPSNPMEAKRYSIEVASPIARDIRNVADKLALDQANFMEEGTKANSKLVDSVSDTILFLSIISLILAVGIAIFISQIIAKPILALAGGAEKIAAGDLTQADIQVKNRDEIGRLAGSFNQMKMNLRQLIREVGLNTDQVAATSEELSASAEQTSTATEQISAAIQEVASGAATQVSSAAAATNAAAEISKGMDQAASSIQLVSELTTAANDKADAGNIVVAQTIEQMNRVRSSASETAEIIYALGEKSKEINRIAEFITHIATQTNLLALNAAIEASRAGEEGRGFAVVASEIRNLAEQSSVAAGKIRDLLQEVQSETDKAVHSMHEGTSVVKAGMDMVQRTGQSFSEIADSIGQVVLESQEVSSIVEQVNASSQNMLVMMENVARIAEQSAANTQNVAQSSEEQTAAMEEVSASAEALSKMAQELQEAISKFKA</sequence>
<dbReference type="Proteomes" id="UP000600247">
    <property type="component" value="Unassembled WGS sequence"/>
</dbReference>
<keyword evidence="4 6" id="KW-0807">Transducer</keyword>
<gene>
    <name evidence="11" type="ORF">GCM10010918_30480</name>
</gene>
<dbReference type="SMART" id="SM00283">
    <property type="entry name" value="MA"/>
    <property type="match status" value="1"/>
</dbReference>
<dbReference type="SUPFAM" id="SSF58104">
    <property type="entry name" value="Methyl-accepting chemotaxis protein (MCP) signaling domain"/>
    <property type="match status" value="1"/>
</dbReference>
<proteinExistence type="inferred from homology"/>
<keyword evidence="8" id="KW-0812">Transmembrane</keyword>
<keyword evidence="3 8" id="KW-0472">Membrane</keyword>
<dbReference type="Gene3D" id="6.10.340.10">
    <property type="match status" value="1"/>
</dbReference>
<organism evidence="11 12">
    <name type="scientific">Paenibacillus radicis</name>
    <name type="common">ex Gao et al. 2016</name>
    <dbReference type="NCBI Taxonomy" id="1737354"/>
    <lineage>
        <taxon>Bacteria</taxon>
        <taxon>Bacillati</taxon>
        <taxon>Bacillota</taxon>
        <taxon>Bacilli</taxon>
        <taxon>Bacillales</taxon>
        <taxon>Paenibacillaceae</taxon>
        <taxon>Paenibacillus</taxon>
    </lineage>
</organism>
<dbReference type="PROSITE" id="PS50111">
    <property type="entry name" value="CHEMOTAXIS_TRANSDUC_2"/>
    <property type="match status" value="1"/>
</dbReference>
<dbReference type="SMART" id="SM00304">
    <property type="entry name" value="HAMP"/>
    <property type="match status" value="1"/>
</dbReference>
<keyword evidence="7" id="KW-0175">Coiled coil</keyword>
<evidence type="ECO:0000256" key="1">
    <source>
        <dbReference type="ARBA" id="ARBA00004236"/>
    </source>
</evidence>
<feature type="coiled-coil region" evidence="7">
    <location>
        <begin position="70"/>
        <end position="120"/>
    </location>
</feature>
<evidence type="ECO:0000256" key="6">
    <source>
        <dbReference type="PROSITE-ProRule" id="PRU00284"/>
    </source>
</evidence>
<dbReference type="CDD" id="cd11386">
    <property type="entry name" value="MCP_signal"/>
    <property type="match status" value="1"/>
</dbReference>
<comment type="similarity">
    <text evidence="5">Belongs to the methyl-accepting chemotaxis (MCP) protein family.</text>
</comment>
<evidence type="ECO:0000259" key="10">
    <source>
        <dbReference type="PROSITE" id="PS50885"/>
    </source>
</evidence>
<evidence type="ECO:0000256" key="4">
    <source>
        <dbReference type="ARBA" id="ARBA00023224"/>
    </source>
</evidence>
<dbReference type="Pfam" id="PF12729">
    <property type="entry name" value="4HB_MCP_1"/>
    <property type="match status" value="1"/>
</dbReference>
<feature type="domain" description="HAMP" evidence="10">
    <location>
        <begin position="203"/>
        <end position="256"/>
    </location>
</feature>
<evidence type="ECO:0000259" key="9">
    <source>
        <dbReference type="PROSITE" id="PS50111"/>
    </source>
</evidence>
<dbReference type="PANTHER" id="PTHR32089">
    <property type="entry name" value="METHYL-ACCEPTING CHEMOTAXIS PROTEIN MCPB"/>
    <property type="match status" value="1"/>
</dbReference>
<dbReference type="InterPro" id="IPR003660">
    <property type="entry name" value="HAMP_dom"/>
</dbReference>
<dbReference type="Pfam" id="PF00015">
    <property type="entry name" value="MCPsignal"/>
    <property type="match status" value="1"/>
</dbReference>
<dbReference type="InterPro" id="IPR004089">
    <property type="entry name" value="MCPsignal_dom"/>
</dbReference>
<dbReference type="Pfam" id="PF00672">
    <property type="entry name" value="HAMP"/>
    <property type="match status" value="1"/>
</dbReference>
<comment type="caution">
    <text evidence="11">The sequence shown here is derived from an EMBL/GenBank/DDBJ whole genome shotgun (WGS) entry which is preliminary data.</text>
</comment>
<accession>A0A917HAK2</accession>
<dbReference type="EMBL" id="BMHY01000005">
    <property type="protein sequence ID" value="GGG72547.1"/>
    <property type="molecule type" value="Genomic_DNA"/>
</dbReference>
<dbReference type="AlphaFoldDB" id="A0A917HAK2"/>
<keyword evidence="12" id="KW-1185">Reference proteome</keyword>
<protein>
    <recommendedName>
        <fullName evidence="13">Methyl-accepting chemotaxis protein</fullName>
    </recommendedName>
</protein>
<evidence type="ECO:0008006" key="13">
    <source>
        <dbReference type="Google" id="ProtNLM"/>
    </source>
</evidence>
<evidence type="ECO:0000313" key="11">
    <source>
        <dbReference type="EMBL" id="GGG72547.1"/>
    </source>
</evidence>
<feature type="domain" description="Methyl-accepting transducer" evidence="9">
    <location>
        <begin position="275"/>
        <end position="511"/>
    </location>
</feature>
<keyword evidence="8" id="KW-1133">Transmembrane helix</keyword>
<dbReference type="RefSeq" id="WP_188890050.1">
    <property type="nucleotide sequence ID" value="NZ_BMHY01000005.1"/>
</dbReference>